<dbReference type="EMBL" id="FNNP01000001">
    <property type="protein sequence ID" value="SDW76771.1"/>
    <property type="molecule type" value="Genomic_DNA"/>
</dbReference>
<organism evidence="1 2">
    <name type="scientific">Ruegeria halocynthiae</name>
    <dbReference type="NCBI Taxonomy" id="985054"/>
    <lineage>
        <taxon>Bacteria</taxon>
        <taxon>Pseudomonadati</taxon>
        <taxon>Pseudomonadota</taxon>
        <taxon>Alphaproteobacteria</taxon>
        <taxon>Rhodobacterales</taxon>
        <taxon>Roseobacteraceae</taxon>
        <taxon>Ruegeria</taxon>
    </lineage>
</organism>
<keyword evidence="2" id="KW-1185">Reference proteome</keyword>
<reference evidence="2" key="1">
    <citation type="submission" date="2016-10" db="EMBL/GenBank/DDBJ databases">
        <authorList>
            <person name="Varghese N."/>
            <person name="Submissions S."/>
        </authorList>
    </citation>
    <scope>NUCLEOTIDE SEQUENCE [LARGE SCALE GENOMIC DNA]</scope>
    <source>
        <strain evidence="2">DSM 27839</strain>
    </source>
</reference>
<proteinExistence type="predicted"/>
<sequence length="127" mass="15063">MTGYLIDDARIMARVSGPFLFWRMVPSSSRNVRKACRPFRLHRVYTVIYTRHYPFIIKVLKKNFLNLCSDVDPTTNSIRFNKYPSLFVAYVVLWGEGRRGLHHYTYRTTSPLKSLLYNRNNDVKVRV</sequence>
<dbReference type="Proteomes" id="UP000183400">
    <property type="component" value="Unassembled WGS sequence"/>
</dbReference>
<name>A0A1H2W8A7_9RHOB</name>
<dbReference type="STRING" id="985054.SAMN05444358_1011705"/>
<evidence type="ECO:0000313" key="2">
    <source>
        <dbReference type="Proteomes" id="UP000183400"/>
    </source>
</evidence>
<protein>
    <submittedName>
        <fullName evidence="1">Uncharacterized protein</fullName>
    </submittedName>
</protein>
<accession>A0A1H2W8A7</accession>
<dbReference type="AlphaFoldDB" id="A0A1H2W8A7"/>
<gene>
    <name evidence="1" type="ORF">SAMN05444358_1011705</name>
</gene>
<evidence type="ECO:0000313" key="1">
    <source>
        <dbReference type="EMBL" id="SDW76771.1"/>
    </source>
</evidence>